<keyword evidence="1" id="KW-0472">Membrane</keyword>
<accession>A0A7J0BTI9</accession>
<evidence type="ECO:0008006" key="4">
    <source>
        <dbReference type="Google" id="ProtNLM"/>
    </source>
</evidence>
<protein>
    <recommendedName>
        <fullName evidence="4">AlgX/AlgJ SGNH hydrolase-like domain-containing protein</fullName>
    </recommendedName>
</protein>
<evidence type="ECO:0000313" key="2">
    <source>
        <dbReference type="EMBL" id="GFM36491.1"/>
    </source>
</evidence>
<feature type="transmembrane region" description="Helical" evidence="1">
    <location>
        <begin position="48"/>
        <end position="64"/>
    </location>
</feature>
<evidence type="ECO:0000256" key="1">
    <source>
        <dbReference type="SAM" id="Phobius"/>
    </source>
</evidence>
<feature type="transmembrane region" description="Helical" evidence="1">
    <location>
        <begin position="71"/>
        <end position="92"/>
    </location>
</feature>
<comment type="caution">
    <text evidence="2">The sequence shown here is derived from an EMBL/GenBank/DDBJ whole genome shotgun (WGS) entry which is preliminary data.</text>
</comment>
<dbReference type="Proteomes" id="UP000503820">
    <property type="component" value="Unassembled WGS sequence"/>
</dbReference>
<dbReference type="Gene3D" id="3.40.50.1110">
    <property type="entry name" value="SGNH hydrolase"/>
    <property type="match status" value="1"/>
</dbReference>
<keyword evidence="3" id="KW-1185">Reference proteome</keyword>
<dbReference type="EMBL" id="BLVP01000006">
    <property type="protein sequence ID" value="GFM36491.1"/>
    <property type="molecule type" value="Genomic_DNA"/>
</dbReference>
<keyword evidence="1" id="KW-0812">Transmembrane</keyword>
<organism evidence="2 3">
    <name type="scientific">Desulfovibrio psychrotolerans</name>
    <dbReference type="NCBI Taxonomy" id="415242"/>
    <lineage>
        <taxon>Bacteria</taxon>
        <taxon>Pseudomonadati</taxon>
        <taxon>Thermodesulfobacteriota</taxon>
        <taxon>Desulfovibrionia</taxon>
        <taxon>Desulfovibrionales</taxon>
        <taxon>Desulfovibrionaceae</taxon>
        <taxon>Desulfovibrio</taxon>
    </lineage>
</organism>
<dbReference type="SUPFAM" id="SSF52266">
    <property type="entry name" value="SGNH hydrolase"/>
    <property type="match status" value="1"/>
</dbReference>
<feature type="transmembrane region" description="Helical" evidence="1">
    <location>
        <begin position="23"/>
        <end position="42"/>
    </location>
</feature>
<reference evidence="2 3" key="1">
    <citation type="submission" date="2020-05" db="EMBL/GenBank/DDBJ databases">
        <title>Draft genome sequence of Desulfovibrio psychrotolerans JS1T.</title>
        <authorList>
            <person name="Ueno A."/>
            <person name="Tamazawa S."/>
            <person name="Tamamura S."/>
            <person name="Murakami T."/>
            <person name="Kiyama T."/>
            <person name="Inomata H."/>
            <person name="Amano Y."/>
            <person name="Miyakawa K."/>
            <person name="Tamaki H."/>
            <person name="Naganuma T."/>
            <person name="Kaneko K."/>
        </authorList>
    </citation>
    <scope>NUCLEOTIDE SEQUENCE [LARGE SCALE GENOMIC DNA]</scope>
    <source>
        <strain evidence="2 3">JS1</strain>
    </source>
</reference>
<keyword evidence="1" id="KW-1133">Transmembrane helix</keyword>
<dbReference type="InterPro" id="IPR036514">
    <property type="entry name" value="SGNH_hydro_sf"/>
</dbReference>
<dbReference type="GO" id="GO:0016788">
    <property type="term" value="F:hydrolase activity, acting on ester bonds"/>
    <property type="evidence" value="ECO:0007669"/>
    <property type="project" value="UniProtKB-ARBA"/>
</dbReference>
<evidence type="ECO:0000313" key="3">
    <source>
        <dbReference type="Proteomes" id="UP000503820"/>
    </source>
</evidence>
<gene>
    <name evidence="2" type="ORF">DSM19430T_11750</name>
</gene>
<dbReference type="AlphaFoldDB" id="A0A7J0BTI9"/>
<sequence>MQKLPGQCADSAGKGGAEMVRRILVALAAAVMLSQGVALYGLAGLPELAGVLGVSFVLLVLVPRRGAAVSVVGSFFIATLLVWGMISGLGLYDKSCYRPDQMLVTYDIGLDGQRHVPNASVTMVQPFGDMGAMSADAAVPRVPREVLFRTDALGFRNDADLAREDVILIGDSFIQGSGNTQEDTLAAVLRSDYGIPSYAMGAPGDLVDYVARAKAHAANHQAPVLVFLFEGNDFARYDGKVRRLPERYVRRMHATDIGKFFRLQMARFKDTEEAAHVRVMPMQGQPMAFYGPYVEETRREQSKAGPRFEPLVQSLAGLADAVFFIPAKYRVYAPLMGAAPLPEADWLLLKNACDAAGIPCHNLTEPMREAAAALWTESGRLLWWPDDTHWNRNGVDVAARVVADVLNDMAR</sequence>
<name>A0A7J0BTI9_9BACT</name>
<proteinExistence type="predicted"/>